<dbReference type="PROSITE" id="PS01081">
    <property type="entry name" value="HTH_TETR_1"/>
    <property type="match status" value="1"/>
</dbReference>
<name>A0ABQ2HXE4_9PSEU</name>
<protein>
    <recommendedName>
        <fullName evidence="3">HTH tetR-type domain-containing protein</fullName>
    </recommendedName>
</protein>
<dbReference type="PROSITE" id="PS50977">
    <property type="entry name" value="HTH_TETR_2"/>
    <property type="match status" value="1"/>
</dbReference>
<dbReference type="InterPro" id="IPR009057">
    <property type="entry name" value="Homeodomain-like_sf"/>
</dbReference>
<dbReference type="Proteomes" id="UP000597656">
    <property type="component" value="Unassembled WGS sequence"/>
</dbReference>
<feature type="DNA-binding region" description="H-T-H motif" evidence="2">
    <location>
        <begin position="38"/>
        <end position="57"/>
    </location>
</feature>
<accession>A0ABQ2HXE4</accession>
<evidence type="ECO:0000313" key="5">
    <source>
        <dbReference type="Proteomes" id="UP000597656"/>
    </source>
</evidence>
<evidence type="ECO:0000259" key="3">
    <source>
        <dbReference type="PROSITE" id="PS50977"/>
    </source>
</evidence>
<feature type="domain" description="HTH tetR-type" evidence="3">
    <location>
        <begin position="15"/>
        <end position="75"/>
    </location>
</feature>
<dbReference type="PANTHER" id="PTHR30055">
    <property type="entry name" value="HTH-TYPE TRANSCRIPTIONAL REGULATOR RUTR"/>
    <property type="match status" value="1"/>
</dbReference>
<dbReference type="EMBL" id="BMNC01000004">
    <property type="protein sequence ID" value="GGM94461.1"/>
    <property type="molecule type" value="Genomic_DNA"/>
</dbReference>
<comment type="caution">
    <text evidence="4">The sequence shown here is derived from an EMBL/GenBank/DDBJ whole genome shotgun (WGS) entry which is preliminary data.</text>
</comment>
<dbReference type="Pfam" id="PF00440">
    <property type="entry name" value="TetR_N"/>
    <property type="match status" value="1"/>
</dbReference>
<dbReference type="InterPro" id="IPR001647">
    <property type="entry name" value="HTH_TetR"/>
</dbReference>
<dbReference type="PRINTS" id="PR00455">
    <property type="entry name" value="HTHTETR"/>
</dbReference>
<gene>
    <name evidence="4" type="ORF">GCM10011609_34930</name>
</gene>
<evidence type="ECO:0000256" key="1">
    <source>
        <dbReference type="ARBA" id="ARBA00023125"/>
    </source>
</evidence>
<organism evidence="4 5">
    <name type="scientific">Lentzea pudingi</name>
    <dbReference type="NCBI Taxonomy" id="1789439"/>
    <lineage>
        <taxon>Bacteria</taxon>
        <taxon>Bacillati</taxon>
        <taxon>Actinomycetota</taxon>
        <taxon>Actinomycetes</taxon>
        <taxon>Pseudonocardiales</taxon>
        <taxon>Pseudonocardiaceae</taxon>
        <taxon>Lentzea</taxon>
    </lineage>
</organism>
<dbReference type="Gene3D" id="1.10.357.10">
    <property type="entry name" value="Tetracycline Repressor, domain 2"/>
    <property type="match status" value="1"/>
</dbReference>
<dbReference type="SUPFAM" id="SSF46689">
    <property type="entry name" value="Homeodomain-like"/>
    <property type="match status" value="1"/>
</dbReference>
<evidence type="ECO:0000313" key="4">
    <source>
        <dbReference type="EMBL" id="GGM94461.1"/>
    </source>
</evidence>
<keyword evidence="5" id="KW-1185">Reference proteome</keyword>
<reference evidence="5" key="1">
    <citation type="journal article" date="2019" name="Int. J. Syst. Evol. Microbiol.">
        <title>The Global Catalogue of Microorganisms (GCM) 10K type strain sequencing project: providing services to taxonomists for standard genome sequencing and annotation.</title>
        <authorList>
            <consortium name="The Broad Institute Genomics Platform"/>
            <consortium name="The Broad Institute Genome Sequencing Center for Infectious Disease"/>
            <person name="Wu L."/>
            <person name="Ma J."/>
        </authorList>
    </citation>
    <scope>NUCLEOTIDE SEQUENCE [LARGE SCALE GENOMIC DNA]</scope>
    <source>
        <strain evidence="5">CGMCC 4.7319</strain>
    </source>
</reference>
<dbReference type="PANTHER" id="PTHR30055:SF229">
    <property type="entry name" value="HTH-TYPE TRANSCRIPTIONAL REPRESSOR RV1474C"/>
    <property type="match status" value="1"/>
</dbReference>
<sequence length="201" mass="21452">MREASLPKLSQARQELRRQQILQAAMRCFVRNGMGRTSVADITAESGLSAGSIYTHFASKAEIVQATAQDLLERRLTALAGFVGEARLPSPAQLLRHLADGISRDEARVGLQAWGEATTDPVMCGNVVATTDGMRDAIAAHCEVWLVAVKGHEASVARSRAAGLAAQLMAVYQGLIVRKALFGTTDAADETFIADAADRFA</sequence>
<keyword evidence="1 2" id="KW-0238">DNA-binding</keyword>
<proteinExistence type="predicted"/>
<evidence type="ECO:0000256" key="2">
    <source>
        <dbReference type="PROSITE-ProRule" id="PRU00335"/>
    </source>
</evidence>
<dbReference type="InterPro" id="IPR050109">
    <property type="entry name" value="HTH-type_TetR-like_transc_reg"/>
</dbReference>
<dbReference type="InterPro" id="IPR023772">
    <property type="entry name" value="DNA-bd_HTH_TetR-type_CS"/>
</dbReference>